<proteinExistence type="inferred from homology"/>
<reference evidence="3 4" key="1">
    <citation type="submission" date="2019-06" db="EMBL/GenBank/DDBJ databases">
        <authorList>
            <person name="Broberg M."/>
        </authorList>
    </citation>
    <scope>NUCLEOTIDE SEQUENCE [LARGE SCALE GENOMIC DNA]</scope>
</reference>
<evidence type="ECO:0000256" key="1">
    <source>
        <dbReference type="ARBA" id="ARBA00010790"/>
    </source>
</evidence>
<organism evidence="3 4">
    <name type="scientific">Bionectria ochroleuca</name>
    <name type="common">Gliocladium roseum</name>
    <dbReference type="NCBI Taxonomy" id="29856"/>
    <lineage>
        <taxon>Eukaryota</taxon>
        <taxon>Fungi</taxon>
        <taxon>Dikarya</taxon>
        <taxon>Ascomycota</taxon>
        <taxon>Pezizomycotina</taxon>
        <taxon>Sordariomycetes</taxon>
        <taxon>Hypocreomycetidae</taxon>
        <taxon>Hypocreales</taxon>
        <taxon>Bionectriaceae</taxon>
        <taxon>Clonostachys</taxon>
    </lineage>
</organism>
<dbReference type="Gene3D" id="3.30.560.10">
    <property type="entry name" value="Glucose Oxidase, domain 3"/>
    <property type="match status" value="1"/>
</dbReference>
<dbReference type="PIRSF" id="PIRSF000137">
    <property type="entry name" value="Alcohol_oxidase"/>
    <property type="match status" value="1"/>
</dbReference>
<dbReference type="SUPFAM" id="SSF54373">
    <property type="entry name" value="FAD-linked reductases, C-terminal domain"/>
    <property type="match status" value="1"/>
</dbReference>
<dbReference type="InterPro" id="IPR000172">
    <property type="entry name" value="GMC_OxRdtase_N"/>
</dbReference>
<sequence>MGLYTELPVGIDEVDVIVVGGGTAGCIIAARLADADPNLAVLVIEGGQDNYNMPEVVFPGLFLSNILPGSKTALFYKGNKSPSTANRDLFVPSGGVLGGGSSINFLTYSRGQRADFDSWNTPGWSAEEILPYLKKFETYHGPGSEDVHGYSGPVNVSRGGFNVVKLEDDFIGSAQKLGWPETKDLQGLSTTNAVQRTMRYISPDGKRQDTAHRYLHPRLQDGLHLNLHVLVETQVERVILENKRAVGVVYKRNPAFLTNTDSGTNPSRLIKAKKMVVISSGGCGSPAVLERSGIGGSEVLKRANVPLVVNVPGVGQDFKDHVGILYAYKSGLGATETMDKFLRSLSDPADLIKKNDPMLAWNSMDVTSKLRPSDADVAALGPVFQKHWDTIYKDIPEKPVSIITLINGFPGDPTGVPQGQYMGISMFSTYPRSVGHVHITGPQVDDALDFETGYLTDREAIDVKEAR</sequence>
<feature type="domain" description="Glucose-methanol-choline oxidoreductase N-terminal" evidence="2">
    <location>
        <begin position="15"/>
        <end position="322"/>
    </location>
</feature>
<protein>
    <recommendedName>
        <fullName evidence="2">Glucose-methanol-choline oxidoreductase N-terminal domain-containing protein</fullName>
    </recommendedName>
</protein>
<dbReference type="InterPro" id="IPR036188">
    <property type="entry name" value="FAD/NAD-bd_sf"/>
</dbReference>
<dbReference type="PANTHER" id="PTHR11552">
    <property type="entry name" value="GLUCOSE-METHANOL-CHOLINE GMC OXIDOREDUCTASE"/>
    <property type="match status" value="1"/>
</dbReference>
<name>A0ABY6U5B5_BIOOC</name>
<gene>
    <name evidence="3" type="ORF">CLO192961_LOCUS174762</name>
</gene>
<comment type="caution">
    <text evidence="3">The sequence shown here is derived from an EMBL/GenBank/DDBJ whole genome shotgun (WGS) entry which is preliminary data.</text>
</comment>
<dbReference type="EMBL" id="CABFNS010000739">
    <property type="protein sequence ID" value="VUC25772.1"/>
    <property type="molecule type" value="Genomic_DNA"/>
</dbReference>
<dbReference type="Proteomes" id="UP000766486">
    <property type="component" value="Unassembled WGS sequence"/>
</dbReference>
<evidence type="ECO:0000313" key="3">
    <source>
        <dbReference type="EMBL" id="VUC25772.1"/>
    </source>
</evidence>
<keyword evidence="4" id="KW-1185">Reference proteome</keyword>
<dbReference type="InterPro" id="IPR012132">
    <property type="entry name" value="GMC_OxRdtase"/>
</dbReference>
<dbReference type="Pfam" id="PF00732">
    <property type="entry name" value="GMC_oxred_N"/>
    <property type="match status" value="1"/>
</dbReference>
<comment type="similarity">
    <text evidence="1">Belongs to the GMC oxidoreductase family.</text>
</comment>
<dbReference type="SUPFAM" id="SSF51905">
    <property type="entry name" value="FAD/NAD(P)-binding domain"/>
    <property type="match status" value="1"/>
</dbReference>
<evidence type="ECO:0000259" key="2">
    <source>
        <dbReference type="Pfam" id="PF00732"/>
    </source>
</evidence>
<dbReference type="Gene3D" id="3.50.50.60">
    <property type="entry name" value="FAD/NAD(P)-binding domain"/>
    <property type="match status" value="1"/>
</dbReference>
<accession>A0ABY6U5B5</accession>
<dbReference type="PANTHER" id="PTHR11552:SF78">
    <property type="entry name" value="GLUCOSE-METHANOL-CHOLINE OXIDOREDUCTASE N-TERMINAL DOMAIN-CONTAINING PROTEIN"/>
    <property type="match status" value="1"/>
</dbReference>
<evidence type="ECO:0000313" key="4">
    <source>
        <dbReference type="Proteomes" id="UP000766486"/>
    </source>
</evidence>